<dbReference type="PANTHER" id="PTHR43283">
    <property type="entry name" value="BETA-LACTAMASE-RELATED"/>
    <property type="match status" value="1"/>
</dbReference>
<evidence type="ECO:0000313" key="3">
    <source>
        <dbReference type="EMBL" id="MBA8795345.1"/>
    </source>
</evidence>
<dbReference type="SUPFAM" id="SSF56601">
    <property type="entry name" value="beta-lactamase/transpeptidase-like"/>
    <property type="match status" value="1"/>
</dbReference>
<gene>
    <name evidence="3" type="ORF">FHX74_002981</name>
</gene>
<accession>A0A7W3P6W6</accession>
<feature type="domain" description="Beta-lactamase-related" evidence="2">
    <location>
        <begin position="30"/>
        <end position="299"/>
    </location>
</feature>
<dbReference type="AlphaFoldDB" id="A0A7W3P6W6"/>
<dbReference type="Pfam" id="PF00144">
    <property type="entry name" value="Beta-lactamase"/>
    <property type="match status" value="1"/>
</dbReference>
<sequence>MPTTSGPDFSSSLQAFLDGVAADDALELHSLIVRQHGRELARGWWEPYRRDDVHLLYSLSKSFTSTAAGFAVAEGLLDLDRPAHSYIPGAAEVITDDRSARITVRDALRMATGHTVDTLDRLRVEAQRHDPPLDLPVAFFALPPEQEPGSVFCYNNGATYLVAVIVQSLVGEPLSRYLTPRLFEPLGIATPYWQTDAAGREIGFSGLHLPTEAVAAFGQLYLDGGRLGDRQVLPEGWAAEASTAHTPNPGEPTTDWQQGYGYQFWRSQHGFRGDGAYGQFCLVLPEQDAVVAMTSDTDQMQALLDLVWAHLLPALDATADPAAPGTGAPDPIVLDALALPVIGGHPAPVPAPVWTPTPPSPEQPAPISVLEVSEDRLVLGHPDGDGERRYELGLTPGGWCRTELDLPEGRLLVGTSAGWTGPDTFEAALAMINTPHRLEVRGQVSAGDDGTPTATSTVGWRLPPLGPTHPWMLTIPRASVRP</sequence>
<comment type="caution">
    <text evidence="3">The sequence shown here is derived from an EMBL/GenBank/DDBJ whole genome shotgun (WGS) entry which is preliminary data.</text>
</comment>
<feature type="region of interest" description="Disordered" evidence="1">
    <location>
        <begin position="443"/>
        <end position="462"/>
    </location>
</feature>
<dbReference type="InterPro" id="IPR050789">
    <property type="entry name" value="Diverse_Enzym_Activities"/>
</dbReference>
<dbReference type="EMBL" id="JACGWT010000005">
    <property type="protein sequence ID" value="MBA8795345.1"/>
    <property type="molecule type" value="Genomic_DNA"/>
</dbReference>
<protein>
    <submittedName>
        <fullName evidence="3">CubicO group peptidase (Beta-lactamase class C family)</fullName>
    </submittedName>
</protein>
<keyword evidence="4" id="KW-1185">Reference proteome</keyword>
<dbReference type="Gene3D" id="3.40.710.10">
    <property type="entry name" value="DD-peptidase/beta-lactamase superfamily"/>
    <property type="match status" value="1"/>
</dbReference>
<organism evidence="3 4">
    <name type="scientific">Microlunatus kandeliicorticis</name>
    <dbReference type="NCBI Taxonomy" id="1759536"/>
    <lineage>
        <taxon>Bacteria</taxon>
        <taxon>Bacillati</taxon>
        <taxon>Actinomycetota</taxon>
        <taxon>Actinomycetes</taxon>
        <taxon>Propionibacteriales</taxon>
        <taxon>Propionibacteriaceae</taxon>
        <taxon>Microlunatus</taxon>
    </lineage>
</organism>
<dbReference type="InterPro" id="IPR012338">
    <property type="entry name" value="Beta-lactam/transpept-like"/>
</dbReference>
<evidence type="ECO:0000256" key="1">
    <source>
        <dbReference type="SAM" id="MobiDB-lite"/>
    </source>
</evidence>
<name>A0A7W3P6W6_9ACTN</name>
<dbReference type="RefSeq" id="WP_182560979.1">
    <property type="nucleotide sequence ID" value="NZ_JACGWT010000005.1"/>
</dbReference>
<dbReference type="PANTHER" id="PTHR43283:SF7">
    <property type="entry name" value="BETA-LACTAMASE-RELATED DOMAIN-CONTAINING PROTEIN"/>
    <property type="match status" value="1"/>
</dbReference>
<dbReference type="InterPro" id="IPR001466">
    <property type="entry name" value="Beta-lactam-related"/>
</dbReference>
<proteinExistence type="predicted"/>
<dbReference type="Proteomes" id="UP000523079">
    <property type="component" value="Unassembled WGS sequence"/>
</dbReference>
<evidence type="ECO:0000313" key="4">
    <source>
        <dbReference type="Proteomes" id="UP000523079"/>
    </source>
</evidence>
<reference evidence="3 4" key="1">
    <citation type="submission" date="2020-07" db="EMBL/GenBank/DDBJ databases">
        <title>Sequencing the genomes of 1000 actinobacteria strains.</title>
        <authorList>
            <person name="Klenk H.-P."/>
        </authorList>
    </citation>
    <scope>NUCLEOTIDE SEQUENCE [LARGE SCALE GENOMIC DNA]</scope>
    <source>
        <strain evidence="3 4">DSM 100723</strain>
    </source>
</reference>
<evidence type="ECO:0000259" key="2">
    <source>
        <dbReference type="Pfam" id="PF00144"/>
    </source>
</evidence>